<dbReference type="FunFam" id="3.30.70.330:FF:000055">
    <property type="entry name" value="Splicing factor U2AF 35 kDa subunit"/>
    <property type="match status" value="1"/>
</dbReference>
<dbReference type="GO" id="GO:0016607">
    <property type="term" value="C:nuclear speck"/>
    <property type="evidence" value="ECO:0007669"/>
    <property type="project" value="UniProtKB-SubCell"/>
</dbReference>
<evidence type="ECO:0000256" key="24">
    <source>
        <dbReference type="SAM" id="Phobius"/>
    </source>
</evidence>
<dbReference type="AlphaFoldDB" id="A0A5N4DSB6"/>
<keyword evidence="18" id="KW-0539">Nucleus</keyword>
<organism evidence="27 28">
    <name type="scientific">Camelus dromedarius</name>
    <name type="common">Dromedary</name>
    <name type="synonym">Arabian camel</name>
    <dbReference type="NCBI Taxonomy" id="9838"/>
    <lineage>
        <taxon>Eukaryota</taxon>
        <taxon>Metazoa</taxon>
        <taxon>Chordata</taxon>
        <taxon>Craniata</taxon>
        <taxon>Vertebrata</taxon>
        <taxon>Euteleostomi</taxon>
        <taxon>Mammalia</taxon>
        <taxon>Eutheria</taxon>
        <taxon>Laurasiatheria</taxon>
        <taxon>Artiodactyla</taxon>
        <taxon>Tylopoda</taxon>
        <taxon>Camelidae</taxon>
        <taxon>Camelus</taxon>
    </lineage>
</organism>
<evidence type="ECO:0000256" key="1">
    <source>
        <dbReference type="ARBA" id="ARBA00004162"/>
    </source>
</evidence>
<evidence type="ECO:0000313" key="28">
    <source>
        <dbReference type="Proteomes" id="UP000299084"/>
    </source>
</evidence>
<evidence type="ECO:0000259" key="26">
    <source>
        <dbReference type="PROSITE" id="PS50103"/>
    </source>
</evidence>
<evidence type="ECO:0000256" key="23">
    <source>
        <dbReference type="SAM" id="MobiDB-lite"/>
    </source>
</evidence>
<keyword evidence="15 24" id="KW-0472">Membrane</keyword>
<dbReference type="EMBL" id="JWIN03000009">
    <property type="protein sequence ID" value="KAB1273977.1"/>
    <property type="molecule type" value="Genomic_DNA"/>
</dbReference>
<gene>
    <name evidence="27" type="ORF">Cadr_000011553</name>
</gene>
<evidence type="ECO:0000256" key="2">
    <source>
        <dbReference type="ARBA" id="ARBA00004324"/>
    </source>
</evidence>
<keyword evidence="12 22" id="KW-0862">Zinc</keyword>
<dbReference type="GO" id="GO:0008270">
    <property type="term" value="F:zinc ion binding"/>
    <property type="evidence" value="ECO:0007669"/>
    <property type="project" value="UniProtKB-KW"/>
</dbReference>
<evidence type="ECO:0000256" key="7">
    <source>
        <dbReference type="ARBA" id="ARBA00022723"/>
    </source>
</evidence>
<keyword evidence="13 21" id="KW-0694">RNA-binding</keyword>
<dbReference type="Pfam" id="PF00642">
    <property type="entry name" value="zf-CCCH"/>
    <property type="match status" value="1"/>
</dbReference>
<dbReference type="PANTHER" id="PTHR14657:SF2">
    <property type="entry name" value="IGF-LIKE FAMILY RECEPTOR 1"/>
    <property type="match status" value="1"/>
</dbReference>
<dbReference type="SMART" id="SM00361">
    <property type="entry name" value="RRM_1"/>
    <property type="match status" value="1"/>
</dbReference>
<dbReference type="PANTHER" id="PTHR14657">
    <property type="entry name" value="IGF-LIKE FAMILY RECEPTOR 1"/>
    <property type="match status" value="1"/>
</dbReference>
<evidence type="ECO:0000313" key="27">
    <source>
        <dbReference type="EMBL" id="KAB1273977.1"/>
    </source>
</evidence>
<evidence type="ECO:0000256" key="6">
    <source>
        <dbReference type="ARBA" id="ARBA00022692"/>
    </source>
</evidence>
<keyword evidence="5" id="KW-0507">mRNA processing</keyword>
<feature type="transmembrane region" description="Helical" evidence="24">
    <location>
        <begin position="461"/>
        <end position="486"/>
    </location>
</feature>
<dbReference type="GO" id="GO:0005681">
    <property type="term" value="C:spliceosomal complex"/>
    <property type="evidence" value="ECO:0007669"/>
    <property type="project" value="UniProtKB-KW"/>
</dbReference>
<evidence type="ECO:0000256" key="4">
    <source>
        <dbReference type="ARBA" id="ARBA00022475"/>
    </source>
</evidence>
<accession>A0A5N4DSB6</accession>
<evidence type="ECO:0000256" key="16">
    <source>
        <dbReference type="ARBA" id="ARBA00023170"/>
    </source>
</evidence>
<evidence type="ECO:0000256" key="11">
    <source>
        <dbReference type="ARBA" id="ARBA00022771"/>
    </source>
</evidence>
<evidence type="ECO:0000259" key="25">
    <source>
        <dbReference type="PROSITE" id="PS50102"/>
    </source>
</evidence>
<dbReference type="InterPro" id="IPR012677">
    <property type="entry name" value="Nucleotide-bd_a/b_plait_sf"/>
</dbReference>
<dbReference type="GO" id="GO:0005886">
    <property type="term" value="C:plasma membrane"/>
    <property type="evidence" value="ECO:0007669"/>
    <property type="project" value="UniProtKB-SubCell"/>
</dbReference>
<feature type="region of interest" description="Disordered" evidence="23">
    <location>
        <begin position="224"/>
        <end position="247"/>
    </location>
</feature>
<keyword evidence="8" id="KW-0747">Spliceosome</keyword>
<dbReference type="Proteomes" id="UP000299084">
    <property type="component" value="Unassembled WGS sequence"/>
</dbReference>
<dbReference type="InterPro" id="IPR011029">
    <property type="entry name" value="DEATH-like_dom_sf"/>
</dbReference>
<reference evidence="27 28" key="1">
    <citation type="journal article" date="2019" name="Mol. Ecol. Resour.">
        <title>Improving Illumina assemblies with Hi-C and long reads: an example with the North African dromedary.</title>
        <authorList>
            <person name="Elbers J.P."/>
            <person name="Rogers M.F."/>
            <person name="Perelman P.L."/>
            <person name="Proskuryakova A.A."/>
            <person name="Serdyukova N.A."/>
            <person name="Johnson W.E."/>
            <person name="Horin P."/>
            <person name="Corander J."/>
            <person name="Murphy D."/>
            <person name="Burger P.A."/>
        </authorList>
    </citation>
    <scope>NUCLEOTIDE SEQUENCE [LARGE SCALE GENOMIC DNA]</scope>
    <source>
        <strain evidence="27">Drom800</strain>
        <tissue evidence="27">Blood</tissue>
    </source>
</reference>
<keyword evidence="11 22" id="KW-0863">Zinc-finger</keyword>
<dbReference type="SMART" id="SM00356">
    <property type="entry name" value="ZnF_C3H1"/>
    <property type="match status" value="2"/>
</dbReference>
<evidence type="ECO:0000256" key="12">
    <source>
        <dbReference type="ARBA" id="ARBA00022833"/>
    </source>
</evidence>
<dbReference type="PRINTS" id="PR01848">
    <property type="entry name" value="U2AUXFACTOR"/>
</dbReference>
<feature type="domain" description="RRM" evidence="25">
    <location>
        <begin position="86"/>
        <end position="168"/>
    </location>
</feature>
<dbReference type="CDD" id="cd12538">
    <property type="entry name" value="RRM_U2AF35"/>
    <property type="match status" value="1"/>
</dbReference>
<comment type="subcellular location">
    <subcellularLocation>
        <location evidence="1">Cell membrane</location>
        <topology evidence="1">Single-pass membrane protein</topology>
    </subcellularLocation>
    <subcellularLocation>
        <location evidence="2">Nucleus speckle</location>
    </subcellularLocation>
</comment>
<dbReference type="GO" id="GO:0089701">
    <property type="term" value="C:U2AF complex"/>
    <property type="evidence" value="ECO:0007669"/>
    <property type="project" value="InterPro"/>
</dbReference>
<evidence type="ECO:0000256" key="22">
    <source>
        <dbReference type="PROSITE-ProRule" id="PRU00723"/>
    </source>
</evidence>
<evidence type="ECO:0000256" key="17">
    <source>
        <dbReference type="ARBA" id="ARBA00023187"/>
    </source>
</evidence>
<evidence type="ECO:0000256" key="8">
    <source>
        <dbReference type="ARBA" id="ARBA00022728"/>
    </source>
</evidence>
<keyword evidence="28" id="KW-1185">Reference proteome</keyword>
<dbReference type="Gene3D" id="1.10.533.10">
    <property type="entry name" value="Death Domain, Fas"/>
    <property type="match status" value="1"/>
</dbReference>
<proteinExistence type="inferred from homology"/>
<keyword evidence="16 27" id="KW-0675">Receptor</keyword>
<evidence type="ECO:0000256" key="3">
    <source>
        <dbReference type="ARBA" id="ARBA00010269"/>
    </source>
</evidence>
<dbReference type="SMART" id="SM00360">
    <property type="entry name" value="RRM"/>
    <property type="match status" value="1"/>
</dbReference>
<keyword evidence="14 24" id="KW-1133">Transmembrane helix</keyword>
<evidence type="ECO:0000256" key="18">
    <source>
        <dbReference type="ARBA" id="ARBA00023242"/>
    </source>
</evidence>
<evidence type="ECO:0000256" key="13">
    <source>
        <dbReference type="ARBA" id="ARBA00022884"/>
    </source>
</evidence>
<feature type="zinc finger region" description="C3H1-type" evidence="22">
    <location>
        <begin position="19"/>
        <end position="44"/>
    </location>
</feature>
<sequence>MPQVSLEFVVFFGEATLHACVFRQLQWIGACRHGDRCSRLHNKPTFSQVPPPTFRPFSQELGHAPTIVLLNLYRNPQNTAQTADGSHCHVSDVEVQEHYDNFFEEVFTELQEKYGEIEEMNVCDNLGDHLVGNVYVKFRREEDAERAVAELNNRWFNGQAVHAELSPVTDFRESCCRQYEMGECTRGGFCNFMHLRPISRNLRRQLYGRGPRRRYRRTSLLRLPLTPSHPQGPIPATVPEKETDDGPQTIGMAIPGFRRGQRILCPYLHCFLLLPWFPGKCGRGAVAGSPVVMAPQNTGSAQMGPPRLLLTTALLLALAVPREASQHCSRLEYWNPDNLCCGSCLQRFGPPPCSDYEFSENCGLNDAGDHVTHPFKECPPGQCNPKSAELCSPCGGGVTAPTPAGSHNGNRRRCREKPVPNKEPCPLTPGKPSILGSQEPGSSAIPRLLWTTEQKVPQQAWPILSFALSLVLVLIVTSAMILLLALQRHRSRRHQGKAVQHPNPGLVCSDNTHTLFLHSSSPGSLEDSEAGDSWKEVSLPLLLGKELQSLESLPLSRLLDELEVLEELIVLLDPEPGPGGRMACGTTRHLAARYGLPSAWSTFAYSLRPSRSPLRALIEMMVAREPSASLGQLGTHLAQIGRADALQVLSKLG</sequence>
<dbReference type="InterPro" id="IPR000504">
    <property type="entry name" value="RRM_dom"/>
</dbReference>
<dbReference type="GO" id="GO:0000398">
    <property type="term" value="P:mRNA splicing, via spliceosome"/>
    <property type="evidence" value="ECO:0007669"/>
    <property type="project" value="InterPro"/>
</dbReference>
<evidence type="ECO:0000256" key="20">
    <source>
        <dbReference type="ARBA" id="ARBA00079991"/>
    </source>
</evidence>
<dbReference type="FunFam" id="1.10.533.10:FF:000079">
    <property type="entry name" value="IGF like family receptor 1"/>
    <property type="match status" value="1"/>
</dbReference>
<evidence type="ECO:0000256" key="14">
    <source>
        <dbReference type="ARBA" id="ARBA00022989"/>
    </source>
</evidence>
<dbReference type="GO" id="GO:0003723">
    <property type="term" value="F:RNA binding"/>
    <property type="evidence" value="ECO:0007669"/>
    <property type="project" value="UniProtKB-UniRule"/>
</dbReference>
<keyword evidence="10" id="KW-0677">Repeat</keyword>
<comment type="similarity">
    <text evidence="3">Belongs to the splicing factor SR family.</text>
</comment>
<dbReference type="InterPro" id="IPR009145">
    <property type="entry name" value="U2AF_small"/>
</dbReference>
<feature type="domain" description="C3H1-type" evidence="26">
    <location>
        <begin position="19"/>
        <end position="44"/>
    </location>
</feature>
<dbReference type="InterPro" id="IPR000571">
    <property type="entry name" value="Znf_CCCH"/>
</dbReference>
<dbReference type="InterPro" id="IPR042355">
    <property type="entry name" value="IGFLR1"/>
</dbReference>
<keyword evidence="7 22" id="KW-0479">Metal-binding</keyword>
<keyword evidence="6 24" id="KW-0812">Transmembrane</keyword>
<evidence type="ECO:0000256" key="19">
    <source>
        <dbReference type="ARBA" id="ARBA00074274"/>
    </source>
</evidence>
<feature type="zinc finger region" description="C3H1-type" evidence="22">
    <location>
        <begin position="170"/>
        <end position="197"/>
    </location>
</feature>
<keyword evidence="17" id="KW-0508">mRNA splicing</keyword>
<keyword evidence="9" id="KW-0732">Signal</keyword>
<dbReference type="PROSITE" id="PS50102">
    <property type="entry name" value="RRM"/>
    <property type="match status" value="1"/>
</dbReference>
<evidence type="ECO:0000256" key="9">
    <source>
        <dbReference type="ARBA" id="ARBA00022729"/>
    </source>
</evidence>
<evidence type="ECO:0000256" key="15">
    <source>
        <dbReference type="ARBA" id="ARBA00023136"/>
    </source>
</evidence>
<evidence type="ECO:0000256" key="10">
    <source>
        <dbReference type="ARBA" id="ARBA00022737"/>
    </source>
</evidence>
<dbReference type="Pfam" id="PF00076">
    <property type="entry name" value="RRM_1"/>
    <property type="match status" value="1"/>
</dbReference>
<dbReference type="SUPFAM" id="SSF54928">
    <property type="entry name" value="RNA-binding domain, RBD"/>
    <property type="match status" value="1"/>
</dbReference>
<dbReference type="STRING" id="9838.ENSCDRP00005020703"/>
<dbReference type="PROSITE" id="PS50103">
    <property type="entry name" value="ZF_C3H1"/>
    <property type="match status" value="2"/>
</dbReference>
<feature type="domain" description="C3H1-type" evidence="26">
    <location>
        <begin position="170"/>
        <end position="197"/>
    </location>
</feature>
<name>A0A5N4DSB6_CAMDR</name>
<evidence type="ECO:0000256" key="5">
    <source>
        <dbReference type="ARBA" id="ARBA00022664"/>
    </source>
</evidence>
<dbReference type="SUPFAM" id="SSF47986">
    <property type="entry name" value="DEATH domain"/>
    <property type="match status" value="1"/>
</dbReference>
<comment type="caution">
    <text evidence="27">The sequence shown here is derived from an EMBL/GenBank/DDBJ whole genome shotgun (WGS) entry which is preliminary data.</text>
</comment>
<evidence type="ECO:0000256" key="21">
    <source>
        <dbReference type="PROSITE-ProRule" id="PRU00176"/>
    </source>
</evidence>
<dbReference type="InterPro" id="IPR003954">
    <property type="entry name" value="RRM_euk-type"/>
</dbReference>
<keyword evidence="4" id="KW-1003">Cell membrane</keyword>
<feature type="region of interest" description="Disordered" evidence="23">
    <location>
        <begin position="402"/>
        <end position="440"/>
    </location>
</feature>
<protein>
    <recommendedName>
        <fullName evidence="19">IGF-like family receptor 1</fullName>
    </recommendedName>
    <alternativeName>
        <fullName evidence="20">Transmembrane protein 149</fullName>
    </alternativeName>
</protein>
<dbReference type="Gene3D" id="3.30.70.330">
    <property type="match status" value="1"/>
</dbReference>
<dbReference type="InterPro" id="IPR035979">
    <property type="entry name" value="RBD_domain_sf"/>
</dbReference>